<comment type="caution">
    <text evidence="1">The sequence shown here is derived from an EMBL/GenBank/DDBJ whole genome shotgun (WGS) entry which is preliminary data.</text>
</comment>
<gene>
    <name evidence="1" type="ORF">SDC9_20173</name>
    <name evidence="2" type="ORF">SDC9_20234</name>
</gene>
<proteinExistence type="predicted"/>
<reference evidence="1" key="1">
    <citation type="submission" date="2019-08" db="EMBL/GenBank/DDBJ databases">
        <authorList>
            <person name="Kucharzyk K."/>
            <person name="Murdoch R.W."/>
            <person name="Higgins S."/>
            <person name="Loffler F."/>
        </authorList>
    </citation>
    <scope>NUCLEOTIDE SEQUENCE</scope>
</reference>
<sequence length="128" mass="14506">MNEKIDQLGNKLSIVPLSDVTSVSGNNFTLSSNKNFRTLYTLNDLNFEQKPNTGDAGELYAQSLIANVRINNELIRFANQDLMIVMYTMNDKQVLWGSKDFPVRIKITPLVSSFNLDLSRSVPYPLIF</sequence>
<evidence type="ECO:0000313" key="2">
    <source>
        <dbReference type="EMBL" id="MPL74423.1"/>
    </source>
</evidence>
<accession>A0A644U683</accession>
<protein>
    <submittedName>
        <fullName evidence="1">Uncharacterized protein</fullName>
    </submittedName>
</protein>
<organism evidence="1">
    <name type="scientific">bioreactor metagenome</name>
    <dbReference type="NCBI Taxonomy" id="1076179"/>
    <lineage>
        <taxon>unclassified sequences</taxon>
        <taxon>metagenomes</taxon>
        <taxon>ecological metagenomes</taxon>
    </lineage>
</organism>
<dbReference type="AlphaFoldDB" id="A0A644U683"/>
<dbReference type="EMBL" id="VSSQ01000080">
    <property type="protein sequence ID" value="MPL74423.1"/>
    <property type="molecule type" value="Genomic_DNA"/>
</dbReference>
<name>A0A644U683_9ZZZZ</name>
<evidence type="ECO:0000313" key="1">
    <source>
        <dbReference type="EMBL" id="MPL74362.1"/>
    </source>
</evidence>
<dbReference type="EMBL" id="VSSQ01000080">
    <property type="protein sequence ID" value="MPL74362.1"/>
    <property type="molecule type" value="Genomic_DNA"/>
</dbReference>